<keyword evidence="2" id="KW-1133">Transmembrane helix</keyword>
<dbReference type="GO" id="GO:0005783">
    <property type="term" value="C:endoplasmic reticulum"/>
    <property type="evidence" value="ECO:0007669"/>
    <property type="project" value="EnsemblFungi"/>
</dbReference>
<dbReference type="PANTHER" id="PTHR15715">
    <property type="entry name" value="CENTROSOMAL PROTEIN OF 170 KDA"/>
    <property type="match status" value="1"/>
</dbReference>
<dbReference type="SMART" id="SM00240">
    <property type="entry name" value="FHA"/>
    <property type="match status" value="1"/>
</dbReference>
<evidence type="ECO:0000259" key="3">
    <source>
        <dbReference type="PROSITE" id="PS50006"/>
    </source>
</evidence>
<evidence type="ECO:0000256" key="1">
    <source>
        <dbReference type="SAM" id="MobiDB-lite"/>
    </source>
</evidence>
<evidence type="ECO:0000256" key="2">
    <source>
        <dbReference type="SAM" id="Phobius"/>
    </source>
</evidence>
<dbReference type="OrthoDB" id="687730at2759"/>
<dbReference type="AlphaFoldDB" id="G0WDX8"/>
<dbReference type="GO" id="GO:0000321">
    <property type="term" value="P:re-entry into mitotic cell cycle after pheromone arrest"/>
    <property type="evidence" value="ECO:0007669"/>
    <property type="project" value="EnsemblFungi"/>
</dbReference>
<dbReference type="Proteomes" id="UP000000689">
    <property type="component" value="Chromosome 7"/>
</dbReference>
<feature type="compositionally biased region" description="Basic and acidic residues" evidence="1">
    <location>
        <begin position="482"/>
        <end position="500"/>
    </location>
</feature>
<reference evidence="4 5" key="1">
    <citation type="journal article" date="2011" name="Proc. Natl. Acad. Sci. U.S.A.">
        <title>Evolutionary erosion of yeast sex chromosomes by mating-type switching accidents.</title>
        <authorList>
            <person name="Gordon J.L."/>
            <person name="Armisen D."/>
            <person name="Proux-Wera E."/>
            <person name="Oheigeartaigh S.S."/>
            <person name="Byrne K.P."/>
            <person name="Wolfe K.H."/>
        </authorList>
    </citation>
    <scope>NUCLEOTIDE SEQUENCE [LARGE SCALE GENOMIC DNA]</scope>
    <source>
        <strain evidence="5">ATCC 10597 / BCRC 20456 / CBS 421 / NBRC 0211 / NRRL Y-12639</strain>
    </source>
</reference>
<dbReference type="Gene3D" id="2.60.200.20">
    <property type="match status" value="1"/>
</dbReference>
<dbReference type="HOGENOM" id="CLU_031992_1_0_1"/>
<feature type="region of interest" description="Disordered" evidence="1">
    <location>
        <begin position="19"/>
        <end position="63"/>
    </location>
</feature>
<dbReference type="InterPro" id="IPR000253">
    <property type="entry name" value="FHA_dom"/>
</dbReference>
<feature type="transmembrane region" description="Helical" evidence="2">
    <location>
        <begin position="530"/>
        <end position="548"/>
    </location>
</feature>
<dbReference type="STRING" id="1071378.G0WDX8"/>
<feature type="compositionally biased region" description="Low complexity" evidence="1">
    <location>
        <begin position="140"/>
        <end position="156"/>
    </location>
</feature>
<keyword evidence="5" id="KW-1185">Reference proteome</keyword>
<feature type="domain" description="FHA" evidence="3">
    <location>
        <begin position="157"/>
        <end position="218"/>
    </location>
</feature>
<dbReference type="eggNOG" id="KOG3872">
    <property type="taxonomic scope" value="Eukaryota"/>
</dbReference>
<feature type="compositionally biased region" description="Basic and acidic residues" evidence="1">
    <location>
        <begin position="463"/>
        <end position="472"/>
    </location>
</feature>
<accession>G0WDX8</accession>
<evidence type="ECO:0000313" key="4">
    <source>
        <dbReference type="EMBL" id="CCD25989.2"/>
    </source>
</evidence>
<sequence>MNNTDNANIMSTVLDTHHQSHNYQQQQKDYNSHDHSHSHSHHHSQQRQRQQNNKSMMKDGSLPSHSIRKHLKQQERQSYNVTLKPREKYTKIMVLKSLNSTFDTKYLIVPFKPNGLKFGRPVANPTAASNAPPQPPPPSSSSCSSSSNNNNNNNNNASIDLSATSCSSIIQVRQDNGYFDSRVLSRNHALLSCNPTNGSIYIKDLKSSNGTFVNGERLTDSQDKELNIGDVLDLGTDIDTKFDHRKISAFIEDIFILPLVDNDDTTTRTASSDATTIAGDDLLKAGFETTLFGDVVDEITLEETLFGSDDNNEILSGIFINNSIGTNKKLIDVIKSFGVTVSLNNHQLLTAKSVETFLMDYSNELDKLHKLLTERNDKHLSHLQNNLRQALTKQQESLMKDHQKELNDIENDQHAMEKQFKLDEIENNNRLKEIELELEDLRTRLEVERYKNSQLLKDYDEMKEKTKEKQQDGDTIVVDTETESKTEKPRMDKEKHATNDNRETINKGSVRQPCYIDKGNKREKTYSHNFLPLFTLGAISMGIFAFTLKHFFL</sequence>
<organism evidence="4 5">
    <name type="scientific">Naumovozyma dairenensis (strain ATCC 10597 / BCRC 20456 / CBS 421 / NBRC 0211 / NRRL Y-12639)</name>
    <name type="common">Saccharomyces dairenensis</name>
    <dbReference type="NCBI Taxonomy" id="1071378"/>
    <lineage>
        <taxon>Eukaryota</taxon>
        <taxon>Fungi</taxon>
        <taxon>Dikarya</taxon>
        <taxon>Ascomycota</taxon>
        <taxon>Saccharomycotina</taxon>
        <taxon>Saccharomycetes</taxon>
        <taxon>Saccharomycetales</taxon>
        <taxon>Saccharomycetaceae</taxon>
        <taxon>Naumovozyma</taxon>
    </lineage>
</organism>
<dbReference type="GeneID" id="11497385"/>
<dbReference type="EMBL" id="HE580273">
    <property type="protein sequence ID" value="CCD25989.2"/>
    <property type="molecule type" value="Genomic_DNA"/>
</dbReference>
<dbReference type="InterPro" id="IPR051176">
    <property type="entry name" value="Cent_Immune-Sig_Mod"/>
</dbReference>
<name>G0WDX8_NAUDC</name>
<proteinExistence type="predicted"/>
<keyword evidence="2" id="KW-0472">Membrane</keyword>
<feature type="region of interest" description="Disordered" evidence="1">
    <location>
        <begin position="122"/>
        <end position="156"/>
    </location>
</feature>
<protein>
    <recommendedName>
        <fullName evidence="3">FHA domain-containing protein</fullName>
    </recommendedName>
</protein>
<dbReference type="Pfam" id="PF00498">
    <property type="entry name" value="FHA"/>
    <property type="match status" value="1"/>
</dbReference>
<dbReference type="SUPFAM" id="SSF49879">
    <property type="entry name" value="SMAD/FHA domain"/>
    <property type="match status" value="1"/>
</dbReference>
<keyword evidence="2" id="KW-0812">Transmembrane</keyword>
<dbReference type="PANTHER" id="PTHR15715:SF37">
    <property type="entry name" value="LD47843P"/>
    <property type="match status" value="1"/>
</dbReference>
<feature type="region of interest" description="Disordered" evidence="1">
    <location>
        <begin position="463"/>
        <end position="500"/>
    </location>
</feature>
<dbReference type="KEGG" id="ndi:NDAI_0G02140"/>
<dbReference type="PROSITE" id="PS50006">
    <property type="entry name" value="FHA_DOMAIN"/>
    <property type="match status" value="1"/>
</dbReference>
<dbReference type="RefSeq" id="XP_003671232.2">
    <property type="nucleotide sequence ID" value="XM_003671184.2"/>
</dbReference>
<gene>
    <name evidence="4" type="primary">NDAI0G02140</name>
    <name evidence="4" type="ordered locus">NDAI_0G02140</name>
</gene>
<dbReference type="OMA" id="RQDNGYF"/>
<evidence type="ECO:0000313" key="5">
    <source>
        <dbReference type="Proteomes" id="UP000000689"/>
    </source>
</evidence>
<dbReference type="InterPro" id="IPR008984">
    <property type="entry name" value="SMAD_FHA_dom_sf"/>
</dbReference>